<evidence type="ECO:0000256" key="8">
    <source>
        <dbReference type="ARBA" id="ARBA00023136"/>
    </source>
</evidence>
<dbReference type="Pfam" id="PF02501">
    <property type="entry name" value="T2SSI"/>
    <property type="match status" value="1"/>
</dbReference>
<evidence type="ECO:0000256" key="5">
    <source>
        <dbReference type="ARBA" id="ARBA00022519"/>
    </source>
</evidence>
<comment type="subunit">
    <text evidence="9">Type II secretion is composed of four main components: the outer membrane complex, the inner membrane complex, the cytoplasmic secretion ATPase and the periplasm-spanning pseudopilus.</text>
</comment>
<protein>
    <recommendedName>
        <fullName evidence="9">Type II secretion system protein I</fullName>
        <shortName evidence="9">T2SS minor pseudopilin I</shortName>
    </recommendedName>
</protein>
<dbReference type="NCBIfam" id="TIGR01707">
    <property type="entry name" value="gspI"/>
    <property type="match status" value="1"/>
</dbReference>
<keyword evidence="12" id="KW-1185">Reference proteome</keyword>
<comment type="function">
    <text evidence="9">Component of the type II secretion system required for the energy-dependent secretion of extracellular factors such as proteases and toxins from the periplasm.</text>
</comment>
<dbReference type="PANTHER" id="PTHR38779:SF2">
    <property type="entry name" value="TYPE II SECRETION SYSTEM PROTEIN I-RELATED"/>
    <property type="match status" value="1"/>
</dbReference>
<dbReference type="AlphaFoldDB" id="A0A128F635"/>
<keyword evidence="4 9" id="KW-0488">Methylation</keyword>
<reference evidence="12" key="1">
    <citation type="submission" date="2016-02" db="EMBL/GenBank/DDBJ databases">
        <authorList>
            <person name="Rodrigo-Torres Lidia"/>
            <person name="Arahal R.David."/>
        </authorList>
    </citation>
    <scope>NUCLEOTIDE SEQUENCE [LARGE SCALE GENOMIC DNA]</scope>
    <source>
        <strain evidence="12">CECT 8713</strain>
    </source>
</reference>
<dbReference type="Proteomes" id="UP000073601">
    <property type="component" value="Unassembled WGS sequence"/>
</dbReference>
<keyword evidence="3" id="KW-1003">Cell membrane</keyword>
<comment type="subcellular location">
    <subcellularLocation>
        <location evidence="1 9">Cell inner membrane</location>
        <topology evidence="1 9">Single-pass membrane protein</topology>
    </subcellularLocation>
</comment>
<evidence type="ECO:0000313" key="11">
    <source>
        <dbReference type="EMBL" id="CZF81930.1"/>
    </source>
</evidence>
<evidence type="ECO:0000256" key="3">
    <source>
        <dbReference type="ARBA" id="ARBA00022475"/>
    </source>
</evidence>
<comment type="similarity">
    <text evidence="2 9">Belongs to the GSP I family.</text>
</comment>
<dbReference type="NCBIfam" id="TIGR02532">
    <property type="entry name" value="IV_pilin_GFxxxE"/>
    <property type="match status" value="1"/>
</dbReference>
<organism evidence="11 12">
    <name type="scientific">Grimontia marina</name>
    <dbReference type="NCBI Taxonomy" id="646534"/>
    <lineage>
        <taxon>Bacteria</taxon>
        <taxon>Pseudomonadati</taxon>
        <taxon>Pseudomonadota</taxon>
        <taxon>Gammaproteobacteria</taxon>
        <taxon>Vibrionales</taxon>
        <taxon>Vibrionaceae</taxon>
        <taxon>Grimontia</taxon>
    </lineage>
</organism>
<feature type="transmembrane region" description="Helical" evidence="9">
    <location>
        <begin position="7"/>
        <end position="27"/>
    </location>
</feature>
<evidence type="ECO:0000259" key="10">
    <source>
        <dbReference type="Pfam" id="PF02501"/>
    </source>
</evidence>
<dbReference type="Gene3D" id="3.30.1300.30">
    <property type="entry name" value="GSPII I/J protein-like"/>
    <property type="match status" value="1"/>
</dbReference>
<evidence type="ECO:0000256" key="2">
    <source>
        <dbReference type="ARBA" id="ARBA00008358"/>
    </source>
</evidence>
<dbReference type="InterPro" id="IPR012902">
    <property type="entry name" value="N_methyl_site"/>
</dbReference>
<keyword evidence="6 9" id="KW-0812">Transmembrane</keyword>
<evidence type="ECO:0000256" key="9">
    <source>
        <dbReference type="RuleBase" id="RU368030"/>
    </source>
</evidence>
<keyword evidence="5 9" id="KW-0997">Cell inner membrane</keyword>
<dbReference type="PANTHER" id="PTHR38779">
    <property type="entry name" value="TYPE II SECRETION SYSTEM PROTEIN I-RELATED"/>
    <property type="match status" value="1"/>
</dbReference>
<dbReference type="InterPro" id="IPR003413">
    <property type="entry name" value="T2SS_GspI_C"/>
</dbReference>
<sequence length="120" mass="13232">MIKHRGFTLIEVLVAMAVFAVAAMAVLNATGQHVNSLGALEEKTFASMVADNQLALFVLEDKPISSAKNGKSEMAGREWFWTVKPIATSDNLLRAVDVIVWRDERRQSSLVTVRTYVPAN</sequence>
<evidence type="ECO:0000256" key="6">
    <source>
        <dbReference type="ARBA" id="ARBA00022692"/>
    </source>
</evidence>
<evidence type="ECO:0000256" key="7">
    <source>
        <dbReference type="ARBA" id="ARBA00022989"/>
    </source>
</evidence>
<dbReference type="SUPFAM" id="SSF54523">
    <property type="entry name" value="Pili subunits"/>
    <property type="match status" value="1"/>
</dbReference>
<proteinExistence type="inferred from homology"/>
<keyword evidence="8 9" id="KW-0472">Membrane</keyword>
<dbReference type="GO" id="GO:0005886">
    <property type="term" value="C:plasma membrane"/>
    <property type="evidence" value="ECO:0007669"/>
    <property type="project" value="UniProtKB-SubCell"/>
</dbReference>
<dbReference type="GO" id="GO:0015627">
    <property type="term" value="C:type II protein secretion system complex"/>
    <property type="evidence" value="ECO:0007669"/>
    <property type="project" value="UniProtKB-UniRule"/>
</dbReference>
<dbReference type="GO" id="GO:0015628">
    <property type="term" value="P:protein secretion by the type II secretion system"/>
    <property type="evidence" value="ECO:0007669"/>
    <property type="project" value="UniProtKB-UniRule"/>
</dbReference>
<dbReference type="EMBL" id="FIZY01000015">
    <property type="protein sequence ID" value="CZF81930.1"/>
    <property type="molecule type" value="Genomic_DNA"/>
</dbReference>
<evidence type="ECO:0000256" key="4">
    <source>
        <dbReference type="ARBA" id="ARBA00022481"/>
    </source>
</evidence>
<evidence type="ECO:0000256" key="1">
    <source>
        <dbReference type="ARBA" id="ARBA00004377"/>
    </source>
</evidence>
<comment type="PTM">
    <text evidence="9">Cleaved by prepilin peptidase.</text>
</comment>
<feature type="domain" description="Type II secretion system protein GspI C-terminal" evidence="10">
    <location>
        <begin position="40"/>
        <end position="117"/>
    </location>
</feature>
<dbReference type="OrthoDB" id="6121517at2"/>
<keyword evidence="7 9" id="KW-1133">Transmembrane helix</keyword>
<dbReference type="Pfam" id="PF07963">
    <property type="entry name" value="N_methyl"/>
    <property type="match status" value="1"/>
</dbReference>
<dbReference type="InterPro" id="IPR045584">
    <property type="entry name" value="Pilin-like"/>
</dbReference>
<accession>A0A128F635</accession>
<dbReference type="InterPro" id="IPR010052">
    <property type="entry name" value="T2SS_protein-GspI"/>
</dbReference>
<dbReference type="RefSeq" id="WP_084387695.1">
    <property type="nucleotide sequence ID" value="NZ_CAWRCI010000015.1"/>
</dbReference>
<gene>
    <name evidence="11" type="primary">gspI</name>
    <name evidence="11" type="ORF">GMA8713_02031</name>
</gene>
<evidence type="ECO:0000313" key="12">
    <source>
        <dbReference type="Proteomes" id="UP000073601"/>
    </source>
</evidence>
<dbReference type="PROSITE" id="PS00409">
    <property type="entry name" value="PROKAR_NTER_METHYL"/>
    <property type="match status" value="1"/>
</dbReference>
<name>A0A128F635_9GAMM</name>